<dbReference type="RefSeq" id="WP_092532364.1">
    <property type="nucleotide sequence ID" value="NZ_FNHU01000012.1"/>
</dbReference>
<name>A0A1G9YE08_9ACTO</name>
<dbReference type="OrthoDB" id="3389322at2"/>
<keyword evidence="1" id="KW-1133">Transmembrane helix</keyword>
<dbReference type="AlphaFoldDB" id="A0A1G9YE08"/>
<dbReference type="Proteomes" id="UP000199671">
    <property type="component" value="Unassembled WGS sequence"/>
</dbReference>
<dbReference type="Pfam" id="PF13559">
    <property type="entry name" value="DUF4129"/>
    <property type="match status" value="1"/>
</dbReference>
<evidence type="ECO:0000256" key="1">
    <source>
        <dbReference type="SAM" id="Phobius"/>
    </source>
</evidence>
<evidence type="ECO:0000313" key="4">
    <source>
        <dbReference type="EMBL" id="SDN23132.1"/>
    </source>
</evidence>
<dbReference type="STRING" id="332524.SAMN04487766_11242"/>
<evidence type="ECO:0000313" key="3">
    <source>
        <dbReference type="EMBL" id="SDN07300.1"/>
    </source>
</evidence>
<evidence type="ECO:0000313" key="6">
    <source>
        <dbReference type="Proteomes" id="UP000199671"/>
    </source>
</evidence>
<accession>A0A1G9YE08</accession>
<keyword evidence="1" id="KW-0812">Transmembrane</keyword>
<feature type="domain" description="Protein-glutamine gamma-glutamyltransferase-like C-terminal" evidence="2">
    <location>
        <begin position="146"/>
        <end position="205"/>
    </location>
</feature>
<dbReference type="InterPro" id="IPR025403">
    <property type="entry name" value="TgpA-like_C"/>
</dbReference>
<proteinExistence type="predicted"/>
<dbReference type="EMBL" id="FNHU01000012">
    <property type="protein sequence ID" value="SDN07300.1"/>
    <property type="molecule type" value="Genomic_DNA"/>
</dbReference>
<gene>
    <name evidence="3" type="ORF">SAMN04487766_11242</name>
    <name evidence="4" type="ORF">SAMN05216355_101331</name>
</gene>
<reference evidence="3 6" key="1">
    <citation type="submission" date="2016-10" db="EMBL/GenBank/DDBJ databases">
        <authorList>
            <person name="de Groot N.N."/>
        </authorList>
    </citation>
    <scope>NUCLEOTIDE SEQUENCE [LARGE SCALE GENOMIC DNA]</scope>
    <source>
        <strain evidence="4">DSM 27982</strain>
        <strain evidence="3 6">KPR-7B</strain>
    </source>
</reference>
<feature type="transmembrane region" description="Helical" evidence="1">
    <location>
        <begin position="78"/>
        <end position="101"/>
    </location>
</feature>
<evidence type="ECO:0000313" key="5">
    <source>
        <dbReference type="Proteomes" id="UP000198541"/>
    </source>
</evidence>
<sequence length="234" mass="25222">MTPTPVPAAALGLYACGRLRAPAPRDVPATPDADQARRAAEEELAKPVYHQAAGLWERIWQWLVEHLDPRAAVPGAPAWLSVLIVVVLALALLTALVVLFARVTWARRVTRTGTALFEDDRDAAALTRAADAAAGQGDWTTAVVERFRAIVRMLDERGVIEDYPGMTAHEAALLAARPLGELAAQMDEAARLFDAVRYGRVVSAPAQDAWMREFADRVARAPLAPPVPTGQVPA</sequence>
<keyword evidence="1" id="KW-0472">Membrane</keyword>
<reference evidence="5" key="2">
    <citation type="submission" date="2016-10" db="EMBL/GenBank/DDBJ databases">
        <authorList>
            <person name="Varghese N."/>
            <person name="Submissions S."/>
        </authorList>
    </citation>
    <scope>NUCLEOTIDE SEQUENCE [LARGE SCALE GENOMIC DNA]</scope>
    <source>
        <strain evidence="5">DSM 27982</strain>
    </source>
</reference>
<protein>
    <recommendedName>
        <fullName evidence="2">Protein-glutamine gamma-glutamyltransferase-like C-terminal domain-containing protein</fullName>
    </recommendedName>
</protein>
<dbReference type="EMBL" id="FNIM01000001">
    <property type="protein sequence ID" value="SDN23132.1"/>
    <property type="molecule type" value="Genomic_DNA"/>
</dbReference>
<keyword evidence="5" id="KW-1185">Reference proteome</keyword>
<organism evidence="3 6">
    <name type="scientific">Actinomyces ruminicola</name>
    <dbReference type="NCBI Taxonomy" id="332524"/>
    <lineage>
        <taxon>Bacteria</taxon>
        <taxon>Bacillati</taxon>
        <taxon>Actinomycetota</taxon>
        <taxon>Actinomycetes</taxon>
        <taxon>Actinomycetales</taxon>
        <taxon>Actinomycetaceae</taxon>
        <taxon>Actinomyces</taxon>
    </lineage>
</organism>
<evidence type="ECO:0000259" key="2">
    <source>
        <dbReference type="Pfam" id="PF13559"/>
    </source>
</evidence>
<dbReference type="Proteomes" id="UP000198541">
    <property type="component" value="Unassembled WGS sequence"/>
</dbReference>